<dbReference type="HOGENOM" id="CLU_091273_3_1_5"/>
<dbReference type="InterPro" id="IPR018247">
    <property type="entry name" value="EF_Hand_1_Ca_BS"/>
</dbReference>
<dbReference type="PROSITE" id="PS00018">
    <property type="entry name" value="EF_HAND_1"/>
    <property type="match status" value="2"/>
</dbReference>
<dbReference type="STRING" id="652103.Rpdx1_0812"/>
<feature type="domain" description="EF-hand" evidence="2">
    <location>
        <begin position="125"/>
        <end position="142"/>
    </location>
</feature>
<dbReference type="eggNOG" id="ENOG50336WF">
    <property type="taxonomic scope" value="Bacteria"/>
</dbReference>
<evidence type="ECO:0000256" key="1">
    <source>
        <dbReference type="SAM" id="SignalP"/>
    </source>
</evidence>
<sequence length="144" mass="15941" precursor="true">MTKRLLVAAVAAATFLTPAIAADSASLSHFLEQWDINNDGVVTLDEIREGRAQRFYAFDANADGCLDRDEYARFDKVRDAGIARFSPEEQTKIRQIADGLTLPRNDADGDGRVSRAEFIDGSVGWMKEIDKDGDGRLTARDFPE</sequence>
<gene>
    <name evidence="3" type="ordered locus">Rpdx1_0812</name>
</gene>
<feature type="domain" description="EF-hand" evidence="2">
    <location>
        <begin position="106"/>
        <end position="118"/>
    </location>
</feature>
<dbReference type="SUPFAM" id="SSF47473">
    <property type="entry name" value="EF-hand"/>
    <property type="match status" value="1"/>
</dbReference>
<accession>E6VP00</accession>
<dbReference type="OrthoDB" id="5470953at2"/>
<feature type="domain" description="EF-hand" evidence="2">
    <location>
        <begin position="54"/>
        <end position="74"/>
    </location>
</feature>
<reference evidence="3" key="1">
    <citation type="submission" date="2010-12" db="EMBL/GenBank/DDBJ databases">
        <title>Complete sequence of Rhodopseudomonas palustris DX-1.</title>
        <authorList>
            <consortium name="US DOE Joint Genome Institute"/>
            <person name="Lucas S."/>
            <person name="Copeland A."/>
            <person name="Lapidus A."/>
            <person name="Cheng J.-F."/>
            <person name="Goodwin L."/>
            <person name="Pitluck S."/>
            <person name="Misra M."/>
            <person name="Chertkov O."/>
            <person name="Detter J.C."/>
            <person name="Han C."/>
            <person name="Tapia R."/>
            <person name="Land M."/>
            <person name="Hauser L."/>
            <person name="Kyrpides N."/>
            <person name="Ivanova N."/>
            <person name="Ovchinnikova G."/>
            <person name="Logan B."/>
            <person name="Oda Y."/>
            <person name="Harwood C."/>
            <person name="Woyke T."/>
        </authorList>
    </citation>
    <scope>NUCLEOTIDE SEQUENCE [LARGE SCALE GENOMIC DNA]</scope>
    <source>
        <strain evidence="3">DX-1</strain>
    </source>
</reference>
<dbReference type="GO" id="GO:0005509">
    <property type="term" value="F:calcium ion binding"/>
    <property type="evidence" value="ECO:0007669"/>
    <property type="project" value="InterPro"/>
</dbReference>
<evidence type="ECO:0000313" key="3">
    <source>
        <dbReference type="EMBL" id="ADU42446.1"/>
    </source>
</evidence>
<dbReference type="EMBL" id="CP002418">
    <property type="protein sequence ID" value="ADU42446.1"/>
    <property type="molecule type" value="Genomic_DNA"/>
</dbReference>
<keyword evidence="1" id="KW-0732">Signal</keyword>
<proteinExistence type="predicted"/>
<organism evidence="3 4">
    <name type="scientific">Rhodopseudomonas palustris (strain DX-1)</name>
    <dbReference type="NCBI Taxonomy" id="652103"/>
    <lineage>
        <taxon>Bacteria</taxon>
        <taxon>Pseudomonadati</taxon>
        <taxon>Pseudomonadota</taxon>
        <taxon>Alphaproteobacteria</taxon>
        <taxon>Hyphomicrobiales</taxon>
        <taxon>Nitrobacteraceae</taxon>
        <taxon>Rhodopseudomonas</taxon>
    </lineage>
</organism>
<dbReference type="BioCyc" id="RPAL652103:RPDX1_RS04045-MONOMER"/>
<dbReference type="InterPro" id="IPR011992">
    <property type="entry name" value="EF-hand-dom_pair"/>
</dbReference>
<dbReference type="Proteomes" id="UP000001402">
    <property type="component" value="Chromosome"/>
</dbReference>
<evidence type="ECO:0000259" key="2">
    <source>
        <dbReference type="Pfam" id="PF13202"/>
    </source>
</evidence>
<dbReference type="InterPro" id="IPR002048">
    <property type="entry name" value="EF_hand_dom"/>
</dbReference>
<feature type="chain" id="PRO_5003211190" evidence="1">
    <location>
        <begin position="22"/>
        <end position="144"/>
    </location>
</feature>
<feature type="signal peptide" evidence="1">
    <location>
        <begin position="1"/>
        <end position="21"/>
    </location>
</feature>
<dbReference type="KEGG" id="rpx:Rpdx1_0812"/>
<dbReference type="AlphaFoldDB" id="E6VP00"/>
<evidence type="ECO:0000313" key="4">
    <source>
        <dbReference type="Proteomes" id="UP000001402"/>
    </source>
</evidence>
<dbReference type="Gene3D" id="1.10.238.10">
    <property type="entry name" value="EF-hand"/>
    <property type="match status" value="2"/>
</dbReference>
<dbReference type="Pfam" id="PF13202">
    <property type="entry name" value="EF-hand_5"/>
    <property type="match status" value="3"/>
</dbReference>
<name>E6VP00_RHOPX</name>
<protein>
    <submittedName>
        <fullName evidence="3">EF hand domain-containing protein</fullName>
    </submittedName>
</protein>